<protein>
    <recommendedName>
        <fullName evidence="6">NACHT domain-containing protein</fullName>
    </recommendedName>
</protein>
<proteinExistence type="predicted"/>
<evidence type="ECO:0000313" key="5">
    <source>
        <dbReference type="Proteomes" id="UP001152533"/>
    </source>
</evidence>
<evidence type="ECO:0000259" key="3">
    <source>
        <dbReference type="Pfam" id="PF25053"/>
    </source>
</evidence>
<dbReference type="AlphaFoldDB" id="A0A9W4RTA6"/>
<feature type="domain" description="DUF7791" evidence="3">
    <location>
        <begin position="562"/>
        <end position="638"/>
    </location>
</feature>
<dbReference type="EMBL" id="CAMGZC010000408">
    <property type="protein sequence ID" value="CAI0647200.1"/>
    <property type="molecule type" value="Genomic_DNA"/>
</dbReference>
<reference evidence="4" key="1">
    <citation type="submission" date="2022-08" db="EMBL/GenBank/DDBJ databases">
        <authorList>
            <person name="Giroux E."/>
            <person name="Giroux E."/>
        </authorList>
    </citation>
    <scope>NUCLEOTIDE SEQUENCE</scope>
    <source>
        <strain evidence="4">H1091258</strain>
    </source>
</reference>
<evidence type="ECO:0000313" key="4">
    <source>
        <dbReference type="EMBL" id="CAI0647200.1"/>
    </source>
</evidence>
<accession>A0A9W4RTA6</accession>
<dbReference type="SUPFAM" id="SSF52540">
    <property type="entry name" value="P-loop containing nucleoside triphosphate hydrolases"/>
    <property type="match status" value="1"/>
</dbReference>
<dbReference type="Proteomes" id="UP001152533">
    <property type="component" value="Unassembled WGS sequence"/>
</dbReference>
<dbReference type="Pfam" id="PF25053">
    <property type="entry name" value="DUF7791"/>
    <property type="match status" value="1"/>
</dbReference>
<evidence type="ECO:0000256" key="1">
    <source>
        <dbReference type="ARBA" id="ARBA00022737"/>
    </source>
</evidence>
<sequence length="743" mass="85875">MAEAFAALGIAANIFQFLELGFKATQTVITNYRDIDIDGLAQHNAEIASTCSDFEEHCSRLKNDKAVVKDDDLAPLLTRCINTATKLSTEIGRLRVPDSKRHRRRTKMMISIMSYWKSNMIESLQGDLVDIRGQICFRLQGLIYEHHRSLAKSVDTWGEASKEWNRVTEQKLDGMAQQIKDILESESKAEFGRVNELTKALTSFAEEARTHRITRTILESLHFTQIKERQNEIPKAHKDTFEWIFRDDTPGQFSRWLQESSGIFWITGKPGSGKSTLMKFILGHETTRDLSNIWANSKPLLIASHFFWFGGTKMQKSQEGLLRTLLFQILSNAPELTSRVLPDRALGQFKYLESWSLEELSEAFDRLQALPAIPYRIFILVDGLDEYSDQGTKLTDFFQTITKSPEIELCCATEGVFFWVSLVVKSLVRGLNNNDGFEILQRRVTEFPPGLDEFFKRMVDSLEGVYRDEVAEVFSMLLMAHSSLPLILFMARDFEVIKLIREKMGSKMSEAWTKFSKPQTSWSNIMRRNPKEPYLRQLKFDGYDDLDTMDPGISGVLFLPGNHDGLSEDSLSFRDQLLSRCRDLVQAWKVTDRSCHSQYNTRLGFLHRTVVEFLQREENQLHHRNVLDRYFLARSCLCVLSSDTIDKAVNMDFTLWFIYIIQEADCSDYELIHPDGFMLFHRCEELIQILIHNKSLLFGDENQDSVAGVLRLLAICQARILIQNYQLELRGRHTDHFRYCEDQ</sequence>
<comment type="caution">
    <text evidence="4">The sequence shown here is derived from an EMBL/GenBank/DDBJ whole genome shotgun (WGS) entry which is preliminary data.</text>
</comment>
<dbReference type="Gene3D" id="3.40.50.300">
    <property type="entry name" value="P-loop containing nucleotide triphosphate hydrolases"/>
    <property type="match status" value="1"/>
</dbReference>
<name>A0A9W4RTA6_9PEZI</name>
<dbReference type="PANTHER" id="PTHR10039">
    <property type="entry name" value="AMELOGENIN"/>
    <property type="match status" value="1"/>
</dbReference>
<dbReference type="PANTHER" id="PTHR10039:SF5">
    <property type="entry name" value="NACHT DOMAIN-CONTAINING PROTEIN"/>
    <property type="match status" value="1"/>
</dbReference>
<dbReference type="InterPro" id="IPR056693">
    <property type="entry name" value="DUF7791"/>
</dbReference>
<keyword evidence="1" id="KW-0677">Repeat</keyword>
<keyword evidence="5" id="KW-1185">Reference proteome</keyword>
<evidence type="ECO:0000259" key="2">
    <source>
        <dbReference type="Pfam" id="PF24883"/>
    </source>
</evidence>
<evidence type="ECO:0008006" key="6">
    <source>
        <dbReference type="Google" id="ProtNLM"/>
    </source>
</evidence>
<gene>
    <name evidence="4" type="ORF">CGXH109_LOCUS63133</name>
</gene>
<organism evidence="4 5">
    <name type="scientific">Colletotrichum noveboracense</name>
    <dbReference type="NCBI Taxonomy" id="2664923"/>
    <lineage>
        <taxon>Eukaryota</taxon>
        <taxon>Fungi</taxon>
        <taxon>Dikarya</taxon>
        <taxon>Ascomycota</taxon>
        <taxon>Pezizomycotina</taxon>
        <taxon>Sordariomycetes</taxon>
        <taxon>Hypocreomycetidae</taxon>
        <taxon>Glomerellales</taxon>
        <taxon>Glomerellaceae</taxon>
        <taxon>Colletotrichum</taxon>
        <taxon>Colletotrichum gloeosporioides species complex</taxon>
    </lineage>
</organism>
<feature type="domain" description="Nephrocystin 3-like N-terminal" evidence="2">
    <location>
        <begin position="240"/>
        <end position="406"/>
    </location>
</feature>
<feature type="non-terminal residue" evidence="4">
    <location>
        <position position="743"/>
    </location>
</feature>
<dbReference type="InterPro" id="IPR056884">
    <property type="entry name" value="NPHP3-like_N"/>
</dbReference>
<dbReference type="Pfam" id="PF24883">
    <property type="entry name" value="NPHP3_N"/>
    <property type="match status" value="1"/>
</dbReference>
<dbReference type="InterPro" id="IPR027417">
    <property type="entry name" value="P-loop_NTPase"/>
</dbReference>